<dbReference type="GO" id="GO:0004040">
    <property type="term" value="F:amidase activity"/>
    <property type="evidence" value="ECO:0007669"/>
    <property type="project" value="InterPro"/>
</dbReference>
<keyword evidence="3" id="KW-0969">Cilium</keyword>
<sequence>MTDFSSANSKTDLDIGLVGDHRNLSKIKKLGLGDKKAQALALKAAAEQFQSLLNQYWVDAMRKSNDSLNPDSPLHSKYSGFYEDMLAQQNVAALTSNSGVNKNSITYLLTKQFAKSLGDEGKELMAELDKLAVSGRGTHIKGSSVTKLSSFISSHVDGEASISKLRKLYAGLPDPESMKSFASHEDFVEKMMPYAIKAVEGLGFNPLVLVAQAALETGWGKHVSSGNNYYGIKANSAWKGDSEKLSSPEFRNGKMVNEVSAFRKYADVLESMKDYISFIKDNPRYKNAVDKSYSPDDYFDEIQKAGYATDPDYAEKLKTISRKIAFMAYK</sequence>
<feature type="domain" description="Mannosyl-glycoprotein endo-beta-N-acetylglucosamidase-like" evidence="2">
    <location>
        <begin position="177"/>
        <end position="330"/>
    </location>
</feature>
<dbReference type="InterPro" id="IPR051056">
    <property type="entry name" value="Glycosyl_Hydrolase_73"/>
</dbReference>
<dbReference type="AlphaFoldDB" id="A0A1T4VEH4"/>
<evidence type="ECO:0000313" key="4">
    <source>
        <dbReference type="Proteomes" id="UP000242432"/>
    </source>
</evidence>
<dbReference type="RefSeq" id="WP_078928841.1">
    <property type="nucleotide sequence ID" value="NZ_FUXX01000021.1"/>
</dbReference>
<evidence type="ECO:0000256" key="1">
    <source>
        <dbReference type="ARBA" id="ARBA00022801"/>
    </source>
</evidence>
<dbReference type="SMART" id="SM00047">
    <property type="entry name" value="LYZ2"/>
    <property type="match status" value="1"/>
</dbReference>
<name>A0A1T4VEH4_9GAMM</name>
<dbReference type="EMBL" id="FUXX01000021">
    <property type="protein sequence ID" value="SKA63306.1"/>
    <property type="molecule type" value="Genomic_DNA"/>
</dbReference>
<dbReference type="Gene3D" id="1.10.530.10">
    <property type="match status" value="1"/>
</dbReference>
<dbReference type="Gene3D" id="2.10.70.40">
    <property type="entry name" value="peptidoglycan hydrolase"/>
    <property type="match status" value="1"/>
</dbReference>
<dbReference type="InterPro" id="IPR002901">
    <property type="entry name" value="MGlyc_endo_b_GlcNAc-like_dom"/>
</dbReference>
<dbReference type="Pfam" id="PF01832">
    <property type="entry name" value="Glucosaminidase"/>
    <property type="match status" value="1"/>
</dbReference>
<dbReference type="Proteomes" id="UP000242432">
    <property type="component" value="Unassembled WGS sequence"/>
</dbReference>
<organism evidence="3 4">
    <name type="scientific">Succinivibrio dextrinosolvens DSM 3072</name>
    <dbReference type="NCBI Taxonomy" id="1123324"/>
    <lineage>
        <taxon>Bacteria</taxon>
        <taxon>Pseudomonadati</taxon>
        <taxon>Pseudomonadota</taxon>
        <taxon>Gammaproteobacteria</taxon>
        <taxon>Aeromonadales</taxon>
        <taxon>Succinivibrionaceae</taxon>
        <taxon>Succinivibrio</taxon>
    </lineage>
</organism>
<dbReference type="PANTHER" id="PTHR33308">
    <property type="entry name" value="PEPTIDOGLYCAN HYDROLASE FLGJ"/>
    <property type="match status" value="1"/>
</dbReference>
<accession>A0A1T4VEH4</accession>
<keyword evidence="4" id="KW-1185">Reference proteome</keyword>
<dbReference type="STRING" id="83771.SAMN02910357_00906"/>
<keyword evidence="1" id="KW-0378">Hydrolase</keyword>
<dbReference type="GO" id="GO:0071973">
    <property type="term" value="P:bacterial-type flagellum-dependent cell motility"/>
    <property type="evidence" value="ECO:0007669"/>
    <property type="project" value="TreeGrafter"/>
</dbReference>
<keyword evidence="3" id="KW-0966">Cell projection</keyword>
<evidence type="ECO:0000259" key="2">
    <source>
        <dbReference type="SMART" id="SM00047"/>
    </source>
</evidence>
<protein>
    <submittedName>
        <fullName evidence="3">Flagellar protein FlgJ</fullName>
    </submittedName>
</protein>
<keyword evidence="3" id="KW-0282">Flagellum</keyword>
<dbReference type="PANTHER" id="PTHR33308:SF9">
    <property type="entry name" value="PEPTIDOGLYCAN HYDROLASE FLGJ"/>
    <property type="match status" value="1"/>
</dbReference>
<evidence type="ECO:0000313" key="3">
    <source>
        <dbReference type="EMBL" id="SKA63306.1"/>
    </source>
</evidence>
<proteinExistence type="predicted"/>
<reference evidence="4" key="1">
    <citation type="submission" date="2017-02" db="EMBL/GenBank/DDBJ databases">
        <authorList>
            <person name="Varghese N."/>
            <person name="Submissions S."/>
        </authorList>
    </citation>
    <scope>NUCLEOTIDE SEQUENCE [LARGE SCALE GENOMIC DNA]</scope>
    <source>
        <strain evidence="4">DSM 3072</strain>
    </source>
</reference>
<gene>
    <name evidence="3" type="ORF">SAMN02745213_01370</name>
</gene>
<dbReference type="PRINTS" id="PR01002">
    <property type="entry name" value="FLGFLGJ"/>
</dbReference>